<reference evidence="5" key="1">
    <citation type="journal article" date="2023" name="Mol. Biol. Evol.">
        <title>Third-Generation Sequencing Reveals the Adaptive Role of the Epigenome in Three Deep-Sea Polychaetes.</title>
        <authorList>
            <person name="Perez M."/>
            <person name="Aroh O."/>
            <person name="Sun Y."/>
            <person name="Lan Y."/>
            <person name="Juniper S.K."/>
            <person name="Young C.R."/>
            <person name="Angers B."/>
            <person name="Qian P.Y."/>
        </authorList>
    </citation>
    <scope>NUCLEOTIDE SEQUENCE</scope>
    <source>
        <strain evidence="5">R07B-5</strain>
    </source>
</reference>
<comment type="caution">
    <text evidence="5">The sequence shown here is derived from an EMBL/GenBank/DDBJ whole genome shotgun (WGS) entry which is preliminary data.</text>
</comment>
<proteinExistence type="predicted"/>
<evidence type="ECO:0000313" key="5">
    <source>
        <dbReference type="EMBL" id="KAK2155045.1"/>
    </source>
</evidence>
<dbReference type="PANTHER" id="PTHR45690">
    <property type="entry name" value="NACHT, LRR AND PYD DOMAINS-CONTAINING PROTEIN 12"/>
    <property type="match status" value="1"/>
</dbReference>
<dbReference type="Gene3D" id="3.40.50.300">
    <property type="entry name" value="P-loop containing nucleotide triphosphate hydrolases"/>
    <property type="match status" value="1"/>
</dbReference>
<dbReference type="AlphaFoldDB" id="A0AAD9JM70"/>
<protein>
    <recommendedName>
        <fullName evidence="4">NACHT domain-containing protein</fullName>
    </recommendedName>
</protein>
<keyword evidence="3" id="KW-0677">Repeat</keyword>
<comment type="subcellular location">
    <subcellularLocation>
        <location evidence="1">Cytoplasm</location>
    </subcellularLocation>
</comment>
<sequence>MVLDNDKRSPLNEVYVDLRLQEYDTEVLPETLLHRNVADMDKHMQRSPKVLLSELFDKKQDKVPPYILLLRGKAGVGKSTLVKRIASEWAAGKLWANVFGHVFVVTLRDLLEGKWTLSQLLLSGLPLSPADHAAFSDYISQHSSSCLILADGLDEVRDFKYQSQRVPDRNAPMELCVLLSGLVGNTLLPGAKVLVTSRPSWELPVKPFHRIVELYGFPRESIHNYVRIFSEGKEGLHPFIMKNLEGNLTLLTLCYIPILCGFVCETLEDVHTRRSNEDEEVVATMTRLYATATTNSARKLHPRLKRDNTDVENDEVLEVVKEPYRKYAAMAKKSMMSRPLRIVFYKDDLSQVGLDERSSDDMQCGVVTQSRKRDGLLAPVKRCWSFNHLSIQEYFSAIGFLQGSDDDIMRLLQDEASVLVHEVVLMFILGLCGDEKLAPCRRQLLSQQVKLNLRTLLKKLAEILKGDPLKFINLLHETQDGDLVDLVPHEIKLHGKTIYPTEMGALSWALQQEACPVTEVR</sequence>
<feature type="domain" description="NACHT" evidence="4">
    <location>
        <begin position="66"/>
        <end position="200"/>
    </location>
</feature>
<dbReference type="SUPFAM" id="SSF52540">
    <property type="entry name" value="P-loop containing nucleoside triphosphate hydrolases"/>
    <property type="match status" value="1"/>
</dbReference>
<dbReference type="GO" id="GO:0005737">
    <property type="term" value="C:cytoplasm"/>
    <property type="evidence" value="ECO:0007669"/>
    <property type="project" value="UniProtKB-SubCell"/>
</dbReference>
<dbReference type="InterPro" id="IPR027417">
    <property type="entry name" value="P-loop_NTPase"/>
</dbReference>
<keyword evidence="2" id="KW-0963">Cytoplasm</keyword>
<gene>
    <name evidence="5" type="ORF">NP493_2117g00024</name>
</gene>
<evidence type="ECO:0000256" key="3">
    <source>
        <dbReference type="ARBA" id="ARBA00022737"/>
    </source>
</evidence>
<evidence type="ECO:0000259" key="4">
    <source>
        <dbReference type="PROSITE" id="PS50837"/>
    </source>
</evidence>
<dbReference type="Proteomes" id="UP001209878">
    <property type="component" value="Unassembled WGS sequence"/>
</dbReference>
<evidence type="ECO:0000313" key="6">
    <source>
        <dbReference type="Proteomes" id="UP001209878"/>
    </source>
</evidence>
<organism evidence="5 6">
    <name type="scientific">Ridgeia piscesae</name>
    <name type="common">Tubeworm</name>
    <dbReference type="NCBI Taxonomy" id="27915"/>
    <lineage>
        <taxon>Eukaryota</taxon>
        <taxon>Metazoa</taxon>
        <taxon>Spiralia</taxon>
        <taxon>Lophotrochozoa</taxon>
        <taxon>Annelida</taxon>
        <taxon>Polychaeta</taxon>
        <taxon>Sedentaria</taxon>
        <taxon>Canalipalpata</taxon>
        <taxon>Sabellida</taxon>
        <taxon>Siboglinidae</taxon>
        <taxon>Ridgeia</taxon>
    </lineage>
</organism>
<dbReference type="Pfam" id="PF05729">
    <property type="entry name" value="NACHT"/>
    <property type="match status" value="1"/>
</dbReference>
<evidence type="ECO:0000256" key="1">
    <source>
        <dbReference type="ARBA" id="ARBA00004496"/>
    </source>
</evidence>
<dbReference type="InterPro" id="IPR050637">
    <property type="entry name" value="NLRP_innate_immun_reg"/>
</dbReference>
<dbReference type="EMBL" id="JAODUO010002116">
    <property type="protein sequence ID" value="KAK2155045.1"/>
    <property type="molecule type" value="Genomic_DNA"/>
</dbReference>
<dbReference type="PANTHER" id="PTHR45690:SF19">
    <property type="entry name" value="NACHT, LRR AND PYD DOMAINS-CONTAINING PROTEIN 3"/>
    <property type="match status" value="1"/>
</dbReference>
<evidence type="ECO:0000256" key="2">
    <source>
        <dbReference type="ARBA" id="ARBA00022490"/>
    </source>
</evidence>
<dbReference type="InterPro" id="IPR007111">
    <property type="entry name" value="NACHT_NTPase"/>
</dbReference>
<name>A0AAD9JM70_RIDPI</name>
<keyword evidence="6" id="KW-1185">Reference proteome</keyword>
<accession>A0AAD9JM70</accession>
<dbReference type="PROSITE" id="PS50837">
    <property type="entry name" value="NACHT"/>
    <property type="match status" value="1"/>
</dbReference>